<evidence type="ECO:0000313" key="3">
    <source>
        <dbReference type="EMBL" id="VEL40249.1"/>
    </source>
</evidence>
<gene>
    <name evidence="3" type="ORF">PXEA_LOCUS33689</name>
</gene>
<dbReference type="EMBL" id="CAAALY010264183">
    <property type="protein sequence ID" value="VEL40249.1"/>
    <property type="molecule type" value="Genomic_DNA"/>
</dbReference>
<comment type="caution">
    <text evidence="3">The sequence shown here is derived from an EMBL/GenBank/DDBJ whole genome shotgun (WGS) entry which is preliminary data.</text>
</comment>
<sequence>MLKRKSSDLKVSKEKLVLSINVLLSRIGGLCSLSIGLTMAVFVELIEFIYLLFFQCRDHRKQRSHQTSVSLSNEPILCPYVKKKSSTASSKNFPQAHPLIGPKYQVDASKYDAATRTAKEDTSTNGPIGEFEPRDRSHQQLKQEDLNGDKWCSPTKHNQASLKGQRSKVSSASVKNLGGMQAKL</sequence>
<feature type="transmembrane region" description="Helical" evidence="2">
    <location>
        <begin position="27"/>
        <end position="53"/>
    </location>
</feature>
<name>A0A448XMN0_9PLAT</name>
<dbReference type="AlphaFoldDB" id="A0A448XMN0"/>
<keyword evidence="2" id="KW-0472">Membrane</keyword>
<protein>
    <submittedName>
        <fullName evidence="3">Uncharacterized protein</fullName>
    </submittedName>
</protein>
<feature type="region of interest" description="Disordered" evidence="1">
    <location>
        <begin position="113"/>
        <end position="184"/>
    </location>
</feature>
<proteinExistence type="predicted"/>
<accession>A0A448XMN0</accession>
<keyword evidence="2" id="KW-1133">Transmembrane helix</keyword>
<evidence type="ECO:0000313" key="4">
    <source>
        <dbReference type="Proteomes" id="UP000784294"/>
    </source>
</evidence>
<keyword evidence="2" id="KW-0812">Transmembrane</keyword>
<feature type="compositionally biased region" description="Polar residues" evidence="1">
    <location>
        <begin position="155"/>
        <end position="174"/>
    </location>
</feature>
<organism evidence="3 4">
    <name type="scientific">Protopolystoma xenopodis</name>
    <dbReference type="NCBI Taxonomy" id="117903"/>
    <lineage>
        <taxon>Eukaryota</taxon>
        <taxon>Metazoa</taxon>
        <taxon>Spiralia</taxon>
        <taxon>Lophotrochozoa</taxon>
        <taxon>Platyhelminthes</taxon>
        <taxon>Monogenea</taxon>
        <taxon>Polyopisthocotylea</taxon>
        <taxon>Polystomatidea</taxon>
        <taxon>Polystomatidae</taxon>
        <taxon>Protopolystoma</taxon>
    </lineage>
</organism>
<dbReference type="Proteomes" id="UP000784294">
    <property type="component" value="Unassembled WGS sequence"/>
</dbReference>
<keyword evidence="4" id="KW-1185">Reference proteome</keyword>
<evidence type="ECO:0000256" key="1">
    <source>
        <dbReference type="SAM" id="MobiDB-lite"/>
    </source>
</evidence>
<dbReference type="OrthoDB" id="6021021at2759"/>
<feature type="compositionally biased region" description="Basic and acidic residues" evidence="1">
    <location>
        <begin position="131"/>
        <end position="148"/>
    </location>
</feature>
<reference evidence="3" key="1">
    <citation type="submission" date="2018-11" db="EMBL/GenBank/DDBJ databases">
        <authorList>
            <consortium name="Pathogen Informatics"/>
        </authorList>
    </citation>
    <scope>NUCLEOTIDE SEQUENCE</scope>
</reference>
<evidence type="ECO:0000256" key="2">
    <source>
        <dbReference type="SAM" id="Phobius"/>
    </source>
</evidence>